<evidence type="ECO:0000256" key="1">
    <source>
        <dbReference type="ARBA" id="ARBA00001947"/>
    </source>
</evidence>
<dbReference type="GO" id="GO:0006508">
    <property type="term" value="P:proteolysis"/>
    <property type="evidence" value="ECO:0007669"/>
    <property type="project" value="UniProtKB-KW"/>
</dbReference>
<dbReference type="EMBL" id="LAZR01005772">
    <property type="protein sequence ID" value="KKM97234.1"/>
    <property type="molecule type" value="Genomic_DNA"/>
</dbReference>
<dbReference type="GO" id="GO:0008237">
    <property type="term" value="F:metallopeptidase activity"/>
    <property type="evidence" value="ECO:0007669"/>
    <property type="project" value="UniProtKB-KW"/>
</dbReference>
<dbReference type="SMART" id="SM01154">
    <property type="entry name" value="DUF1704"/>
    <property type="match status" value="1"/>
</dbReference>
<keyword evidence="3" id="KW-0378">Hydrolase</keyword>
<feature type="region of interest" description="Disordered" evidence="5">
    <location>
        <begin position="1"/>
        <end position="22"/>
    </location>
</feature>
<dbReference type="PANTHER" id="PTHR31817:SF0">
    <property type="entry name" value="CHROMOSOME UNDETERMINED SCAFFOLD_67, WHOLE GENOME SHOTGUN SEQUENCE"/>
    <property type="match status" value="1"/>
</dbReference>
<evidence type="ECO:0000256" key="3">
    <source>
        <dbReference type="ARBA" id="ARBA00022801"/>
    </source>
</evidence>
<gene>
    <name evidence="6" type="ORF">LCGC14_1170140</name>
</gene>
<name>A0A0F9LQ57_9ZZZZ</name>
<dbReference type="InterPro" id="IPR012548">
    <property type="entry name" value="MATCAP"/>
</dbReference>
<evidence type="ECO:0000313" key="6">
    <source>
        <dbReference type="EMBL" id="KKM97234.1"/>
    </source>
</evidence>
<evidence type="ECO:0000256" key="5">
    <source>
        <dbReference type="SAM" id="MobiDB-lite"/>
    </source>
</evidence>
<evidence type="ECO:0008006" key="7">
    <source>
        <dbReference type="Google" id="ProtNLM"/>
    </source>
</evidence>
<keyword evidence="2" id="KW-0645">Protease</keyword>
<dbReference type="PANTHER" id="PTHR31817">
    <property type="match status" value="1"/>
</dbReference>
<dbReference type="Pfam" id="PF08014">
    <property type="entry name" value="MATCAP"/>
    <property type="match status" value="1"/>
</dbReference>
<keyword evidence="4" id="KW-0482">Metalloprotease</keyword>
<sequence length="611" mass="69302">MDNNDTKNHLQHHLDDLKPGGRTSMKLPKGGFLFLEHDVPYIMVYRKQKKDKRTLRLAKTAVSYLILGSESETAIHDFLVELLNKMAQRFRTFLILEIREGAMDTTEFNISSPFQKLSPTLTALANGLKKIEARYGAELSAKISDDNNKVMGETARLFNVNNLRSIGGTWIGIEVPPAYRDGEGTEFPVYFRKFRTEFAKTVQEALFEFIRVQTTSKIASYHALGKREIHKEVLKIDKKIAEVQNSYSFLLLVAPINISELKKRYFDKGFKDIGTYHYRLLPIDPDILKRKLYNLDIHEIDDPALAYIYDEIREEIDHELTMLKERGSQNFFYSGIRMYGSVSNELLEEAKAILDNISEEPTALRQPVMNAHDFESLAAKEFDYFRKMAPDYKSKVHIRKDVNIMMVAQGELYLPADYTLTAMEAQALIQHEIGTHALTYYNGSRQPLRQMAGGLAGYDALQEGIAVLAEYLAGALGANRLRTLAGRVVAGDALIKGASFDDMFGLLHTDYGFSKDRSFDITSRMFQGGGFLKDIVYLKGLIELRSYLSNGGTLEPLLAGKFALKHLATVQALTKRGLLYPPKIKPRYLLNASCNSKLEEFKKGMPLYQMI</sequence>
<dbReference type="AlphaFoldDB" id="A0A0F9LQ57"/>
<comment type="caution">
    <text evidence="6">The sequence shown here is derived from an EMBL/GenBank/DDBJ whole genome shotgun (WGS) entry which is preliminary data.</text>
</comment>
<protein>
    <recommendedName>
        <fullName evidence="7">DUF1704 domain-containing protein</fullName>
    </recommendedName>
</protein>
<comment type="cofactor">
    <cofactor evidence="1">
        <name>Zn(2+)</name>
        <dbReference type="ChEBI" id="CHEBI:29105"/>
    </cofactor>
</comment>
<organism evidence="6">
    <name type="scientific">marine sediment metagenome</name>
    <dbReference type="NCBI Taxonomy" id="412755"/>
    <lineage>
        <taxon>unclassified sequences</taxon>
        <taxon>metagenomes</taxon>
        <taxon>ecological metagenomes</taxon>
    </lineage>
</organism>
<proteinExistence type="predicted"/>
<evidence type="ECO:0000256" key="2">
    <source>
        <dbReference type="ARBA" id="ARBA00022670"/>
    </source>
</evidence>
<evidence type="ECO:0000256" key="4">
    <source>
        <dbReference type="ARBA" id="ARBA00023049"/>
    </source>
</evidence>
<accession>A0A0F9LQ57</accession>
<dbReference type="GO" id="GO:0080164">
    <property type="term" value="P:regulation of nitric oxide metabolic process"/>
    <property type="evidence" value="ECO:0007669"/>
    <property type="project" value="TreeGrafter"/>
</dbReference>
<reference evidence="6" key="1">
    <citation type="journal article" date="2015" name="Nature">
        <title>Complex archaea that bridge the gap between prokaryotes and eukaryotes.</title>
        <authorList>
            <person name="Spang A."/>
            <person name="Saw J.H."/>
            <person name="Jorgensen S.L."/>
            <person name="Zaremba-Niedzwiedzka K."/>
            <person name="Martijn J."/>
            <person name="Lind A.E."/>
            <person name="van Eijk R."/>
            <person name="Schleper C."/>
            <person name="Guy L."/>
            <person name="Ettema T.J."/>
        </authorList>
    </citation>
    <scope>NUCLEOTIDE SEQUENCE</scope>
</reference>
<feature type="compositionally biased region" description="Basic and acidic residues" evidence="5">
    <location>
        <begin position="1"/>
        <end position="19"/>
    </location>
</feature>